<keyword evidence="5 7" id="KW-1133">Transmembrane helix</keyword>
<keyword evidence="2" id="KW-1003">Cell membrane</keyword>
<evidence type="ECO:0000256" key="6">
    <source>
        <dbReference type="ARBA" id="ARBA00023136"/>
    </source>
</evidence>
<dbReference type="AlphaFoldDB" id="A0A8J6JGM1"/>
<evidence type="ECO:0000256" key="1">
    <source>
        <dbReference type="ARBA" id="ARBA00004429"/>
    </source>
</evidence>
<comment type="subcellular location">
    <subcellularLocation>
        <location evidence="1">Cell inner membrane</location>
        <topology evidence="1">Multi-pass membrane protein</topology>
    </subcellularLocation>
</comment>
<keyword evidence="3" id="KW-0997">Cell inner membrane</keyword>
<feature type="transmembrane region" description="Helical" evidence="7">
    <location>
        <begin position="91"/>
        <end position="116"/>
    </location>
</feature>
<dbReference type="GO" id="GO:0022857">
    <property type="term" value="F:transmembrane transporter activity"/>
    <property type="evidence" value="ECO:0007669"/>
    <property type="project" value="TreeGrafter"/>
</dbReference>
<feature type="transmembrane region" description="Helical" evidence="7">
    <location>
        <begin position="312"/>
        <end position="341"/>
    </location>
</feature>
<keyword evidence="10" id="KW-1185">Reference proteome</keyword>
<dbReference type="RefSeq" id="WP_186908742.1">
    <property type="nucleotide sequence ID" value="NZ_JACOPP010000029.1"/>
</dbReference>
<evidence type="ECO:0000256" key="5">
    <source>
        <dbReference type="ARBA" id="ARBA00022989"/>
    </source>
</evidence>
<keyword evidence="6 7" id="KW-0472">Membrane</keyword>
<keyword evidence="4 7" id="KW-0812">Transmembrane</keyword>
<evidence type="ECO:0000256" key="7">
    <source>
        <dbReference type="SAM" id="Phobius"/>
    </source>
</evidence>
<evidence type="ECO:0000256" key="3">
    <source>
        <dbReference type="ARBA" id="ARBA00022519"/>
    </source>
</evidence>
<protein>
    <submittedName>
        <fullName evidence="9">TRAP transporter large permease</fullName>
    </submittedName>
</protein>
<feature type="transmembrane region" description="Helical" evidence="7">
    <location>
        <begin position="166"/>
        <end position="190"/>
    </location>
</feature>
<comment type="caution">
    <text evidence="9">The sequence shown here is derived from an EMBL/GenBank/DDBJ whole genome shotgun (WGS) entry which is preliminary data.</text>
</comment>
<sequence>MIIAIIVFAVLLCIGMPIAICLGLFGIAHITTMGNPAFFDIIIGRMFSGVSIISISCIPFFIMAGELMNSGGITRRLLDFLRSFIGRLKGGMAYCTIALSAILAAILGSAQANASLLNQILPAQLEKDGYPPEYSGALISAASVLGPIIPPSTMFIFYCFLTDVSIQYMFIAGIIPGIILALAYCVTVFINMRKMDIKKPEGKFNLREFGVSFVKAIPALLVPAIIIGGVLSGFCTAIEAGAVACVAAFVVSLIYRELDLKKIPAMMLRTAISTGAIFLIIAFGNLLAWTMAKDGIADLIISAILAVTSNKYLIIFLILLLLVLVGCVLDMASATLIFIPVMFPLIQMIGMDVVHFGIVFSLMITIGMITPPVGQVLFITCNVSGVGFKPLCQRIWPFIVASFATTFALAYLPDIVLILPRLFGYLG</sequence>
<feature type="transmembrane region" description="Helical" evidence="7">
    <location>
        <begin position="353"/>
        <end position="374"/>
    </location>
</feature>
<dbReference type="PANTHER" id="PTHR33362:SF2">
    <property type="entry name" value="TRAP TRANSPORTER LARGE PERMEASE PROTEIN"/>
    <property type="match status" value="1"/>
</dbReference>
<feature type="domain" description="TRAP C4-dicarboxylate transport system permease DctM subunit" evidence="8">
    <location>
        <begin position="5"/>
        <end position="414"/>
    </location>
</feature>
<feature type="transmembrane region" description="Helical" evidence="7">
    <location>
        <begin position="6"/>
        <end position="30"/>
    </location>
</feature>
<dbReference type="PANTHER" id="PTHR33362">
    <property type="entry name" value="SIALIC ACID TRAP TRANSPORTER PERMEASE PROTEIN SIAT-RELATED"/>
    <property type="match status" value="1"/>
</dbReference>
<dbReference type="InterPro" id="IPR004681">
    <property type="entry name" value="TRAP_DctM"/>
</dbReference>
<feature type="transmembrane region" description="Helical" evidence="7">
    <location>
        <begin position="394"/>
        <end position="412"/>
    </location>
</feature>
<feature type="transmembrane region" description="Helical" evidence="7">
    <location>
        <begin position="42"/>
        <end position="62"/>
    </location>
</feature>
<reference evidence="9" key="1">
    <citation type="submission" date="2020-08" db="EMBL/GenBank/DDBJ databases">
        <title>Genome public.</title>
        <authorList>
            <person name="Liu C."/>
            <person name="Sun Q."/>
        </authorList>
    </citation>
    <scope>NUCLEOTIDE SEQUENCE</scope>
    <source>
        <strain evidence="9">NSJ-51</strain>
    </source>
</reference>
<gene>
    <name evidence="9" type="ORF">H8S57_14480</name>
</gene>
<dbReference type="GO" id="GO:0005886">
    <property type="term" value="C:plasma membrane"/>
    <property type="evidence" value="ECO:0007669"/>
    <property type="project" value="UniProtKB-SubCell"/>
</dbReference>
<feature type="transmembrane region" description="Helical" evidence="7">
    <location>
        <begin position="237"/>
        <end position="255"/>
    </location>
</feature>
<dbReference type="PIRSF" id="PIRSF006066">
    <property type="entry name" value="HI0050"/>
    <property type="match status" value="1"/>
</dbReference>
<feature type="transmembrane region" description="Helical" evidence="7">
    <location>
        <begin position="211"/>
        <end position="231"/>
    </location>
</feature>
<evidence type="ECO:0000259" key="8">
    <source>
        <dbReference type="Pfam" id="PF06808"/>
    </source>
</evidence>
<evidence type="ECO:0000256" key="2">
    <source>
        <dbReference type="ARBA" id="ARBA00022475"/>
    </source>
</evidence>
<evidence type="ECO:0000313" key="9">
    <source>
        <dbReference type="EMBL" id="MBC5734922.1"/>
    </source>
</evidence>
<proteinExistence type="predicted"/>
<dbReference type="Pfam" id="PF06808">
    <property type="entry name" value="DctM"/>
    <property type="match status" value="1"/>
</dbReference>
<dbReference type="NCBIfam" id="TIGR00786">
    <property type="entry name" value="dctM"/>
    <property type="match status" value="1"/>
</dbReference>
<accession>A0A8J6JGM1</accession>
<dbReference type="Proteomes" id="UP000661435">
    <property type="component" value="Unassembled WGS sequence"/>
</dbReference>
<organism evidence="9 10">
    <name type="scientific">Lawsonibacter hominis</name>
    <dbReference type="NCBI Taxonomy" id="2763053"/>
    <lineage>
        <taxon>Bacteria</taxon>
        <taxon>Bacillati</taxon>
        <taxon>Bacillota</taxon>
        <taxon>Clostridia</taxon>
        <taxon>Eubacteriales</taxon>
        <taxon>Oscillospiraceae</taxon>
        <taxon>Lawsonibacter</taxon>
    </lineage>
</organism>
<name>A0A8J6JGM1_9FIRM</name>
<evidence type="ECO:0000256" key="4">
    <source>
        <dbReference type="ARBA" id="ARBA00022692"/>
    </source>
</evidence>
<dbReference type="InterPro" id="IPR010656">
    <property type="entry name" value="DctM"/>
</dbReference>
<feature type="transmembrane region" description="Helical" evidence="7">
    <location>
        <begin position="267"/>
        <end position="292"/>
    </location>
</feature>
<evidence type="ECO:0000313" key="10">
    <source>
        <dbReference type="Proteomes" id="UP000661435"/>
    </source>
</evidence>
<dbReference type="EMBL" id="JACOPP010000029">
    <property type="protein sequence ID" value="MBC5734922.1"/>
    <property type="molecule type" value="Genomic_DNA"/>
</dbReference>